<comment type="caution">
    <text evidence="1">The sequence shown here is derived from an EMBL/GenBank/DDBJ whole genome shotgun (WGS) entry which is preliminary data.</text>
</comment>
<reference evidence="1 2" key="1">
    <citation type="submission" date="2019-07" db="EMBL/GenBank/DDBJ databases">
        <title>Whole genome shotgun sequence of Rhodospirillum oryzae NBRC 107573.</title>
        <authorList>
            <person name="Hosoyama A."/>
            <person name="Uohara A."/>
            <person name="Ohji S."/>
            <person name="Ichikawa N."/>
        </authorList>
    </citation>
    <scope>NUCLEOTIDE SEQUENCE [LARGE SCALE GENOMIC DNA]</scope>
    <source>
        <strain evidence="1 2">NBRC 107573</strain>
    </source>
</reference>
<evidence type="ECO:0008006" key="3">
    <source>
        <dbReference type="Google" id="ProtNLM"/>
    </source>
</evidence>
<evidence type="ECO:0000313" key="2">
    <source>
        <dbReference type="Proteomes" id="UP000321567"/>
    </source>
</evidence>
<dbReference type="RefSeq" id="WP_147164884.1">
    <property type="nucleotide sequence ID" value="NZ_BJZO01000121.1"/>
</dbReference>
<organism evidence="1 2">
    <name type="scientific">Pararhodospirillum oryzae</name>
    <dbReference type="NCBI Taxonomy" id="478448"/>
    <lineage>
        <taxon>Bacteria</taxon>
        <taxon>Pseudomonadati</taxon>
        <taxon>Pseudomonadota</taxon>
        <taxon>Alphaproteobacteria</taxon>
        <taxon>Rhodospirillales</taxon>
        <taxon>Rhodospirillaceae</taxon>
        <taxon>Pararhodospirillum</taxon>
    </lineage>
</organism>
<dbReference type="InterPro" id="IPR036412">
    <property type="entry name" value="HAD-like_sf"/>
</dbReference>
<dbReference type="InterPro" id="IPR023214">
    <property type="entry name" value="HAD_sf"/>
</dbReference>
<accession>A0A512HBM5</accession>
<proteinExistence type="predicted"/>
<dbReference type="PIRSF" id="PIRSF030802">
    <property type="entry name" value="UCP030802"/>
    <property type="match status" value="1"/>
</dbReference>
<evidence type="ECO:0000313" key="1">
    <source>
        <dbReference type="EMBL" id="GEO82857.1"/>
    </source>
</evidence>
<protein>
    <recommendedName>
        <fullName evidence="3">Sucrose phosphatase-like domain-containing protein</fullName>
    </recommendedName>
</protein>
<name>A0A512HBM5_9PROT</name>
<dbReference type="Proteomes" id="UP000321567">
    <property type="component" value="Unassembled WGS sequence"/>
</dbReference>
<dbReference type="InterPro" id="IPR024197">
    <property type="entry name" value="TPP-like"/>
</dbReference>
<dbReference type="AlphaFoldDB" id="A0A512HBM5"/>
<dbReference type="SUPFAM" id="SSF56784">
    <property type="entry name" value="HAD-like"/>
    <property type="match status" value="1"/>
</dbReference>
<dbReference type="Gene3D" id="3.40.50.1000">
    <property type="entry name" value="HAD superfamily/HAD-like"/>
    <property type="match status" value="1"/>
</dbReference>
<keyword evidence="2" id="KW-1185">Reference proteome</keyword>
<sequence length="254" mass="27131">MQRLILVDLDDTLFQTARKNPAARHLATHDVHGQPLSYQTDHQAAFLAWLAEGSHLVPVTGRSVAAWRRVLVGGLGPEAICSFGGVILGADGQPCLPWHERMAQAAHRFAPTLLDVAERLRRVAQAAQAPARIEIIEDAGLPLYLSVKPPRDEGRLAPVVADTLAALVPLDWTLHVNGANQAALPPFLGKAQAVSYYLEVLAPPGPRLTVGIGDSLTDVGFMALCDYAMTPAGSQIMAHLDRSATQIVTARVAA</sequence>
<dbReference type="OrthoDB" id="8746852at2"/>
<gene>
    <name evidence="1" type="ORF">ROR02_29880</name>
</gene>
<dbReference type="EMBL" id="BJZO01000121">
    <property type="protein sequence ID" value="GEO82857.1"/>
    <property type="molecule type" value="Genomic_DNA"/>
</dbReference>